<dbReference type="RefSeq" id="WP_210028616.1">
    <property type="nucleotide sequence ID" value="NZ_JAGINU010000001.1"/>
</dbReference>
<dbReference type="Gene3D" id="2.40.50.140">
    <property type="entry name" value="Nucleic acid-binding proteins"/>
    <property type="match status" value="1"/>
</dbReference>
<dbReference type="InterPro" id="IPR012309">
    <property type="entry name" value="DNA_ligase_ATP-dep_C"/>
</dbReference>
<dbReference type="PANTHER" id="PTHR34220">
    <property type="entry name" value="SENSOR HISTIDINE KINASE YPDA"/>
    <property type="match status" value="1"/>
</dbReference>
<sequence>MVRGAVSGGAGATLPDLVPPMLPATGELSDATDPGRWAVEFGWEGHRCVAYVRPGRVRLLSSTARSVTGSFPELAVLADRSPAGGMVLDGTVVALDEAGRPSRGPLLRRTATLAPDDALRTEVPVGYVVTDLLWCDGRRILELPYRRRRAALEELDLAGPKILVPPSFGLDEAELVARTAERYGLDGLHLKRLDVPYQPGRRSRHWLRVPLRRRRQVLVAGWVPAGAGAGAAAEPGPQRRERIAAVLLALPGPDGPHYVGRVGVGAADADTRTVLRAPASGEPPLDVPDGIAENARWLAPGLVAAVEHRGRTAAGRLALPSWRGLVPAGEQDEDLLAEATASRPPRRPTGRRGAPGTGGPGADRPAAGPSATTATAPSATTASASAPEQSPVEQPGPWHGPLSRRLEQHFVYNTLNTIAALVRTDPPRARELLLGFADLSRAADRAEEPAIRLDEELAAVRAYLQIEWTRFGARLHAEVDDPGTAGADPAAAVPPLAVLAAVRRGVQEQIEPAAGGGALHVRLTAATCRVEVRPVQPGGDPAAAAGAPLVLLSLPLDVPGG</sequence>
<evidence type="ECO:0000259" key="5">
    <source>
        <dbReference type="PROSITE" id="PS50160"/>
    </source>
</evidence>
<dbReference type="EC" id="6.5.1.1" evidence="1"/>
<dbReference type="SUPFAM" id="SSF56091">
    <property type="entry name" value="DNA ligase/mRNA capping enzyme, catalytic domain"/>
    <property type="match status" value="1"/>
</dbReference>
<dbReference type="GO" id="GO:0003910">
    <property type="term" value="F:DNA ligase (ATP) activity"/>
    <property type="evidence" value="ECO:0007669"/>
    <property type="project" value="UniProtKB-EC"/>
</dbReference>
<dbReference type="InterPro" id="IPR010559">
    <property type="entry name" value="Sig_transdc_His_kin_internal"/>
</dbReference>
<feature type="compositionally biased region" description="Low complexity" evidence="4">
    <location>
        <begin position="362"/>
        <end position="387"/>
    </location>
</feature>
<dbReference type="Gene3D" id="3.30.1490.70">
    <property type="match status" value="1"/>
</dbReference>
<dbReference type="Proteomes" id="UP001519295">
    <property type="component" value="Unassembled WGS sequence"/>
</dbReference>
<dbReference type="InterPro" id="IPR050640">
    <property type="entry name" value="Bact_2-comp_sensor_kinase"/>
</dbReference>
<dbReference type="Pfam" id="PF06580">
    <property type="entry name" value="His_kinase"/>
    <property type="match status" value="1"/>
</dbReference>
<protein>
    <recommendedName>
        <fullName evidence="1">DNA ligase (ATP)</fullName>
        <ecNumber evidence="1">6.5.1.1</ecNumber>
    </recommendedName>
</protein>
<gene>
    <name evidence="6" type="ORF">JOF36_003895</name>
</gene>
<accession>A0ABS4VXJ2</accession>
<dbReference type="Pfam" id="PF04679">
    <property type="entry name" value="DNA_ligase_A_C"/>
    <property type="match status" value="1"/>
</dbReference>
<evidence type="ECO:0000256" key="2">
    <source>
        <dbReference type="ARBA" id="ARBA00022598"/>
    </source>
</evidence>
<dbReference type="InterPro" id="IPR012340">
    <property type="entry name" value="NA-bd_OB-fold"/>
</dbReference>
<keyword evidence="7" id="KW-1185">Reference proteome</keyword>
<feature type="domain" description="ATP-dependent DNA ligase family profile" evidence="5">
    <location>
        <begin position="118"/>
        <end position="209"/>
    </location>
</feature>
<feature type="region of interest" description="Disordered" evidence="4">
    <location>
        <begin position="337"/>
        <end position="402"/>
    </location>
</feature>
<dbReference type="PANTHER" id="PTHR34220:SF7">
    <property type="entry name" value="SENSOR HISTIDINE KINASE YPDA"/>
    <property type="match status" value="1"/>
</dbReference>
<organism evidence="6 7">
    <name type="scientific">Pseudonocardia parietis</name>
    <dbReference type="NCBI Taxonomy" id="570936"/>
    <lineage>
        <taxon>Bacteria</taxon>
        <taxon>Bacillati</taxon>
        <taxon>Actinomycetota</taxon>
        <taxon>Actinomycetes</taxon>
        <taxon>Pseudonocardiales</taxon>
        <taxon>Pseudonocardiaceae</taxon>
        <taxon>Pseudonocardia</taxon>
    </lineage>
</organism>
<reference evidence="6 7" key="1">
    <citation type="submission" date="2021-03" db="EMBL/GenBank/DDBJ databases">
        <title>Sequencing the genomes of 1000 actinobacteria strains.</title>
        <authorList>
            <person name="Klenk H.-P."/>
        </authorList>
    </citation>
    <scope>NUCLEOTIDE SEQUENCE [LARGE SCALE GENOMIC DNA]</scope>
    <source>
        <strain evidence="6 7">DSM 45256</strain>
    </source>
</reference>
<dbReference type="EMBL" id="JAGINU010000001">
    <property type="protein sequence ID" value="MBP2368199.1"/>
    <property type="molecule type" value="Genomic_DNA"/>
</dbReference>
<dbReference type="PROSITE" id="PS50160">
    <property type="entry name" value="DNA_LIGASE_A3"/>
    <property type="match status" value="1"/>
</dbReference>
<evidence type="ECO:0000313" key="7">
    <source>
        <dbReference type="Proteomes" id="UP001519295"/>
    </source>
</evidence>
<comment type="catalytic activity">
    <reaction evidence="3">
        <text>ATP + (deoxyribonucleotide)n-3'-hydroxyl + 5'-phospho-(deoxyribonucleotide)m = (deoxyribonucleotide)n+m + AMP + diphosphate.</text>
        <dbReference type="EC" id="6.5.1.1"/>
    </reaction>
</comment>
<dbReference type="InterPro" id="IPR012310">
    <property type="entry name" value="DNA_ligase_ATP-dep_cent"/>
</dbReference>
<name>A0ABS4VXJ2_9PSEU</name>
<evidence type="ECO:0000256" key="1">
    <source>
        <dbReference type="ARBA" id="ARBA00012727"/>
    </source>
</evidence>
<dbReference type="Pfam" id="PF01068">
    <property type="entry name" value="DNA_ligase_A_M"/>
    <property type="match status" value="1"/>
</dbReference>
<dbReference type="Gene3D" id="3.30.470.30">
    <property type="entry name" value="DNA ligase/mRNA capping enzyme"/>
    <property type="match status" value="1"/>
</dbReference>
<proteinExistence type="predicted"/>
<evidence type="ECO:0000256" key="3">
    <source>
        <dbReference type="ARBA" id="ARBA00034003"/>
    </source>
</evidence>
<keyword evidence="2 6" id="KW-0436">Ligase</keyword>
<comment type="caution">
    <text evidence="6">The sequence shown here is derived from an EMBL/GenBank/DDBJ whole genome shotgun (WGS) entry which is preliminary data.</text>
</comment>
<evidence type="ECO:0000313" key="6">
    <source>
        <dbReference type="EMBL" id="MBP2368199.1"/>
    </source>
</evidence>
<evidence type="ECO:0000256" key="4">
    <source>
        <dbReference type="SAM" id="MobiDB-lite"/>
    </source>
</evidence>